<gene>
    <name evidence="1" type="ORF">M9H77_33192</name>
</gene>
<protein>
    <submittedName>
        <fullName evidence="1">Uncharacterized protein</fullName>
    </submittedName>
</protein>
<evidence type="ECO:0000313" key="2">
    <source>
        <dbReference type="Proteomes" id="UP001060085"/>
    </source>
</evidence>
<name>A0ACB9ZJV6_CATRO</name>
<dbReference type="Proteomes" id="UP001060085">
    <property type="component" value="Linkage Group LG08"/>
</dbReference>
<sequence length="156" mass="16977">MDLLDKAKNYVAGKVADMPKPEANVDDVDFKSISRECITYRADVSVKNPYSVSIPICEISYVLKSAGRVIASGNIPDPGSLKGTDTTKLEVPVKVPHSLLLSLARDVGRDWDIDYEIEIGLIIDLPVIGNFTVPVSSKGEIKLPTFSDLWGASKNE</sequence>
<accession>A0ACB9ZJV6</accession>
<organism evidence="1 2">
    <name type="scientific">Catharanthus roseus</name>
    <name type="common">Madagascar periwinkle</name>
    <name type="synonym">Vinca rosea</name>
    <dbReference type="NCBI Taxonomy" id="4058"/>
    <lineage>
        <taxon>Eukaryota</taxon>
        <taxon>Viridiplantae</taxon>
        <taxon>Streptophyta</taxon>
        <taxon>Embryophyta</taxon>
        <taxon>Tracheophyta</taxon>
        <taxon>Spermatophyta</taxon>
        <taxon>Magnoliopsida</taxon>
        <taxon>eudicotyledons</taxon>
        <taxon>Gunneridae</taxon>
        <taxon>Pentapetalae</taxon>
        <taxon>asterids</taxon>
        <taxon>lamiids</taxon>
        <taxon>Gentianales</taxon>
        <taxon>Apocynaceae</taxon>
        <taxon>Rauvolfioideae</taxon>
        <taxon>Vinceae</taxon>
        <taxon>Catharanthinae</taxon>
        <taxon>Catharanthus</taxon>
    </lineage>
</organism>
<evidence type="ECO:0000313" key="1">
    <source>
        <dbReference type="EMBL" id="KAI5647187.1"/>
    </source>
</evidence>
<reference evidence="2" key="1">
    <citation type="journal article" date="2023" name="Nat. Plants">
        <title>Single-cell RNA sequencing provides a high-resolution roadmap for understanding the multicellular compartmentation of specialized metabolism.</title>
        <authorList>
            <person name="Sun S."/>
            <person name="Shen X."/>
            <person name="Li Y."/>
            <person name="Li Y."/>
            <person name="Wang S."/>
            <person name="Li R."/>
            <person name="Zhang H."/>
            <person name="Shen G."/>
            <person name="Guo B."/>
            <person name="Wei J."/>
            <person name="Xu J."/>
            <person name="St-Pierre B."/>
            <person name="Chen S."/>
            <person name="Sun C."/>
        </authorList>
    </citation>
    <scope>NUCLEOTIDE SEQUENCE [LARGE SCALE GENOMIC DNA]</scope>
</reference>
<dbReference type="EMBL" id="CM044708">
    <property type="protein sequence ID" value="KAI5647187.1"/>
    <property type="molecule type" value="Genomic_DNA"/>
</dbReference>
<proteinExistence type="predicted"/>
<comment type="caution">
    <text evidence="1">The sequence shown here is derived from an EMBL/GenBank/DDBJ whole genome shotgun (WGS) entry which is preliminary data.</text>
</comment>
<keyword evidence="2" id="KW-1185">Reference proteome</keyword>